<organism evidence="1 2">
    <name type="scientific">Paenibacillus agilis</name>
    <dbReference type="NCBI Taxonomy" id="3020863"/>
    <lineage>
        <taxon>Bacteria</taxon>
        <taxon>Bacillati</taxon>
        <taxon>Bacillota</taxon>
        <taxon>Bacilli</taxon>
        <taxon>Bacillales</taxon>
        <taxon>Paenibacillaceae</taxon>
        <taxon>Paenibacillus</taxon>
    </lineage>
</organism>
<accession>A0A559IQC3</accession>
<name>A0A559IQC3_9BACL</name>
<dbReference type="OrthoDB" id="2878542at2"/>
<comment type="caution">
    <text evidence="1">The sequence shown here is derived from an EMBL/GenBank/DDBJ whole genome shotgun (WGS) entry which is preliminary data.</text>
</comment>
<evidence type="ECO:0000313" key="1">
    <source>
        <dbReference type="EMBL" id="TVX89844.1"/>
    </source>
</evidence>
<proteinExistence type="predicted"/>
<dbReference type="Proteomes" id="UP000318102">
    <property type="component" value="Unassembled WGS sequence"/>
</dbReference>
<sequence>MLAVYGHLFVPKRPVEYMIPYSTISELYEIRITDERIMPDPEDDQHAKEHMDLLIGLFERPFNKKKIDRALGIPWRQSAPLLINEYVSIIIINGMDSMQYGETFDPIETELILTCMREQAPLLTDQLEYVERLIQHEVPIPIYDIEDYEYALEHTEE</sequence>
<reference evidence="1 2" key="1">
    <citation type="submission" date="2019-07" db="EMBL/GenBank/DDBJ databases">
        <authorList>
            <person name="Kim J."/>
        </authorList>
    </citation>
    <scope>NUCLEOTIDE SEQUENCE [LARGE SCALE GENOMIC DNA]</scope>
    <source>
        <strain evidence="1 2">N4</strain>
    </source>
</reference>
<protein>
    <submittedName>
        <fullName evidence="1">ADP-heptose synthase</fullName>
    </submittedName>
</protein>
<gene>
    <name evidence="1" type="ORF">FPZ44_17510</name>
</gene>
<evidence type="ECO:0000313" key="2">
    <source>
        <dbReference type="Proteomes" id="UP000318102"/>
    </source>
</evidence>
<dbReference type="AlphaFoldDB" id="A0A559IQC3"/>
<dbReference type="EMBL" id="VNJK01000002">
    <property type="protein sequence ID" value="TVX89844.1"/>
    <property type="molecule type" value="Genomic_DNA"/>
</dbReference>
<keyword evidence="2" id="KW-1185">Reference proteome</keyword>